<evidence type="ECO:0000256" key="1">
    <source>
        <dbReference type="ARBA" id="ARBA00009283"/>
    </source>
</evidence>
<feature type="chain" id="PRO_5001808356" evidence="6">
    <location>
        <begin position="41"/>
        <end position="857"/>
    </location>
</feature>
<accession>A0A086JJK8</accession>
<organism evidence="7 8">
    <name type="scientific">Toxoplasma gondii p89</name>
    <dbReference type="NCBI Taxonomy" id="943119"/>
    <lineage>
        <taxon>Eukaryota</taxon>
        <taxon>Sar</taxon>
        <taxon>Alveolata</taxon>
        <taxon>Apicomplexa</taxon>
        <taxon>Conoidasida</taxon>
        <taxon>Coccidia</taxon>
        <taxon>Eucoccidiorida</taxon>
        <taxon>Eimeriorina</taxon>
        <taxon>Sarcocystidae</taxon>
        <taxon>Toxoplasma</taxon>
    </lineage>
</organism>
<protein>
    <submittedName>
        <fullName evidence="7">GDA1/CD39 (Nucleoside phosphatase) family protein</fullName>
        <ecNumber evidence="7">3.6.1.15</ecNumber>
    </submittedName>
</protein>
<feature type="binding site" evidence="4">
    <location>
        <begin position="466"/>
        <end position="470"/>
    </location>
    <ligand>
        <name>ATP</name>
        <dbReference type="ChEBI" id="CHEBI:30616"/>
    </ligand>
</feature>
<feature type="signal peptide" evidence="6">
    <location>
        <begin position="1"/>
        <end position="40"/>
    </location>
</feature>
<evidence type="ECO:0000256" key="6">
    <source>
        <dbReference type="SAM" id="SignalP"/>
    </source>
</evidence>
<dbReference type="EMBL" id="AEYI02001866">
    <property type="protein sequence ID" value="KFG32326.1"/>
    <property type="molecule type" value="Genomic_DNA"/>
</dbReference>
<evidence type="ECO:0000256" key="5">
    <source>
        <dbReference type="SAM" id="MobiDB-lite"/>
    </source>
</evidence>
<dbReference type="Gene3D" id="3.30.420.540">
    <property type="match status" value="1"/>
</dbReference>
<evidence type="ECO:0000256" key="4">
    <source>
        <dbReference type="PIRSR" id="PIRSR600407-2"/>
    </source>
</evidence>
<feature type="active site" description="Proton acceptor" evidence="3">
    <location>
        <position position="421"/>
    </location>
</feature>
<keyword evidence="4" id="KW-0067">ATP-binding</keyword>
<evidence type="ECO:0000313" key="7">
    <source>
        <dbReference type="EMBL" id="KFG32326.1"/>
    </source>
</evidence>
<dbReference type="AlphaFoldDB" id="A0A086JJK8"/>
<dbReference type="EC" id="3.6.1.15" evidence="7"/>
<dbReference type="GO" id="GO:0017111">
    <property type="term" value="F:ribonucleoside triphosphate phosphatase activity"/>
    <property type="evidence" value="ECO:0007669"/>
    <property type="project" value="UniProtKB-EC"/>
</dbReference>
<evidence type="ECO:0000256" key="3">
    <source>
        <dbReference type="PIRSR" id="PIRSR600407-1"/>
    </source>
</evidence>
<dbReference type="PANTHER" id="PTHR11782">
    <property type="entry name" value="ADENOSINE/GUANOSINE DIPHOSPHATASE"/>
    <property type="match status" value="1"/>
</dbReference>
<proteinExistence type="inferred from homology"/>
<name>A0A086JJK8_TOXGO</name>
<reference evidence="7 8" key="1">
    <citation type="submission" date="2014-03" db="EMBL/GenBank/DDBJ databases">
        <authorList>
            <person name="Sibley D."/>
            <person name="Venepally P."/>
            <person name="Karamycheva S."/>
            <person name="Hadjithomas M."/>
            <person name="Khan A."/>
            <person name="Brunk B."/>
            <person name="Roos D."/>
            <person name="Caler E."/>
            <person name="Lorenzi H."/>
        </authorList>
    </citation>
    <scope>NUCLEOTIDE SEQUENCE [LARGE SCALE GENOMIC DNA]</scope>
    <source>
        <strain evidence="8">p89</strain>
    </source>
</reference>
<comment type="similarity">
    <text evidence="1">Belongs to the GDA1/CD39 NTPase family.</text>
</comment>
<feature type="compositionally biased region" description="Low complexity" evidence="5">
    <location>
        <begin position="152"/>
        <end position="193"/>
    </location>
</feature>
<sequence>MAEREAEDRLSSRRSPPFRVFSFSLLLLLFSKTTWEEAAAVVLSGNGGRARDLDSDALGGSMRPEKVHRFRRSYETGGDLVSALELSFLDRAARSEQGEERASAPASPVSTLRTPLSGPVAALPFSHRQTQSLGHSNSLTPASHPHAHPAVSSYPDSFFPSSPPTFLSPSSSSPPSSSSSSSTTGASVSPLSSSSFVEGSYAEENDAALLSSLMEQAPVRPPEPRDSGGGRRVLEELMLSEVSCRQLTQAMIVVDGGSSKTLPSLFTAVTESCPQEGRRVLEGTLKFVGEGTKVAGVRDLLEDWLDAHAGKDWESRELDAQTLMRSFPSMQEQANKLVARLIQDVVALLNSRLSETEKEEVKALGVPVFFHTTAGVRGFPDWYRDGMFVALRRAINASPPVEGYLFFTNKDWTRAISGEVEGIYAFLTANLLTRNFERLLEDAPGVSKESELHAHRKLAGIVEVGGASMQIVFPVRPFVPFPPFAKVSNLQKEGYLPHSYPPVDLVAVSFMQLGASSASGVFLKMLCGKEEYLRDGICRNPCLFRGFEQACSAGEVTIGPTGEIHVSSNLRKNRLKPAATFCGGGNAEIMYKLSNRIECMATRINPLLPLEQRMQIPNCEKIVGTGDFAACAKEVEDILINPNLPLPANQEAVSLGFETPAQIFKFISSSAPLFVTGASLVSPVKLLQAVNLLPKDFDGTARAQLVQAATKFCATPVSRESDGSLSLRVEASAQRPDAPPAKPVKLTTLNYETCHRLAMAASVLQQIDSGARKPNSVRFETKVTDDGREVGPFGWQAGTILHHVANSRQWSTAAYELGVGHTFHDRKIALADRKVDESLEGTNAASAEAVVTAEPSV</sequence>
<keyword evidence="4" id="KW-0547">Nucleotide-binding</keyword>
<gene>
    <name evidence="7" type="ORF">TGP89_277720</name>
</gene>
<dbReference type="InterPro" id="IPR000407">
    <property type="entry name" value="GDA1_CD39_NTPase"/>
</dbReference>
<comment type="caution">
    <text evidence="7">The sequence shown here is derived from an EMBL/GenBank/DDBJ whole genome shotgun (WGS) entry which is preliminary data.</text>
</comment>
<keyword evidence="6" id="KW-0732">Signal</keyword>
<dbReference type="Pfam" id="PF01150">
    <property type="entry name" value="GDA1_CD39"/>
    <property type="match status" value="1"/>
</dbReference>
<feature type="compositionally biased region" description="Polar residues" evidence="5">
    <location>
        <begin position="127"/>
        <end position="141"/>
    </location>
</feature>
<keyword evidence="2 7" id="KW-0378">Hydrolase</keyword>
<dbReference type="Proteomes" id="UP000028828">
    <property type="component" value="Unassembled WGS sequence"/>
</dbReference>
<feature type="region of interest" description="Disordered" evidence="5">
    <location>
        <begin position="95"/>
        <end position="193"/>
    </location>
</feature>
<evidence type="ECO:0000256" key="2">
    <source>
        <dbReference type="ARBA" id="ARBA00022801"/>
    </source>
</evidence>
<dbReference type="GO" id="GO:0005524">
    <property type="term" value="F:ATP binding"/>
    <property type="evidence" value="ECO:0007669"/>
    <property type="project" value="UniProtKB-KW"/>
</dbReference>
<dbReference type="OrthoDB" id="330479at2759"/>
<dbReference type="VEuPathDB" id="ToxoDB:TGP89_277720"/>
<dbReference type="Gene3D" id="3.30.420.530">
    <property type="match status" value="1"/>
</dbReference>
<evidence type="ECO:0000313" key="8">
    <source>
        <dbReference type="Proteomes" id="UP000028828"/>
    </source>
</evidence>